<dbReference type="SUPFAM" id="SSF53335">
    <property type="entry name" value="S-adenosyl-L-methionine-dependent methyltransferases"/>
    <property type="match status" value="1"/>
</dbReference>
<dbReference type="InterPro" id="IPR007536">
    <property type="entry name" value="16SrRNA_methylTrfase_J"/>
</dbReference>
<dbReference type="PANTHER" id="PTHR36112:SF1">
    <property type="entry name" value="RIBOSOMAL RNA SMALL SUBUNIT METHYLTRANSFERASE J"/>
    <property type="match status" value="1"/>
</dbReference>
<dbReference type="Pfam" id="PF04445">
    <property type="entry name" value="SAM_MT"/>
    <property type="match status" value="1"/>
</dbReference>
<dbReference type="Proteomes" id="UP000589351">
    <property type="component" value="Unassembled WGS sequence"/>
</dbReference>
<dbReference type="PANTHER" id="PTHR36112">
    <property type="entry name" value="RIBOSOMAL RNA SMALL SUBUNIT METHYLTRANSFERASE J"/>
    <property type="match status" value="1"/>
</dbReference>
<reference evidence="1 2" key="1">
    <citation type="submission" date="2020-07" db="EMBL/GenBank/DDBJ databases">
        <authorList>
            <person name="Criscuolo A."/>
        </authorList>
    </citation>
    <scope>NUCLEOTIDE SEQUENCE [LARGE SCALE GENOMIC DNA]</scope>
    <source>
        <strain evidence="1">CIP111649</strain>
    </source>
</reference>
<dbReference type="RefSeq" id="WP_185124716.1">
    <property type="nucleotide sequence ID" value="NZ_CAJEWD010000003.1"/>
</dbReference>
<evidence type="ECO:0000313" key="2">
    <source>
        <dbReference type="Proteomes" id="UP000589351"/>
    </source>
</evidence>
<organism evidence="1 2">
    <name type="scientific">Jeotgalicoccus meleagridis</name>
    <dbReference type="NCBI Taxonomy" id="2759181"/>
    <lineage>
        <taxon>Bacteria</taxon>
        <taxon>Bacillati</taxon>
        <taxon>Bacillota</taxon>
        <taxon>Bacilli</taxon>
        <taxon>Bacillales</taxon>
        <taxon>Staphylococcaceae</taxon>
        <taxon>Jeotgalicoccus</taxon>
    </lineage>
</organism>
<accession>A0A6V7R273</accession>
<dbReference type="GO" id="GO:0008990">
    <property type="term" value="F:rRNA (guanine-N2-)-methyltransferase activity"/>
    <property type="evidence" value="ECO:0007669"/>
    <property type="project" value="InterPro"/>
</dbReference>
<dbReference type="InterPro" id="IPR029063">
    <property type="entry name" value="SAM-dependent_MTases_sf"/>
</dbReference>
<sequence>MLITSSGRFNQENISVIKDIARRYNLDYIERKKQSISHLMERYNDDILVVGNDLSIHLKDEKEVIKYHPNIAMVRAKRVINQQSDAFLEACQLKARMSFLDCTAGLGADSLIASIVLGSSGTITALENNFKLYLLLQEGLQNYQSHNDKINEAMRRVEVVHTDHTAYLKKLEDNSVDVVYFDPMFTMELEESIGIRPIKSIAKTGLNDEAIIEAKRVARKKVVLKDDFRSQRFSYFGFRQIIRKSSKFHFGVIDIDL</sequence>
<evidence type="ECO:0000313" key="1">
    <source>
        <dbReference type="EMBL" id="CAD2071164.1"/>
    </source>
</evidence>
<dbReference type="EMBL" id="CAJEWD010000003">
    <property type="protein sequence ID" value="CAD2071164.1"/>
    <property type="molecule type" value="Genomic_DNA"/>
</dbReference>
<protein>
    <submittedName>
        <fullName evidence="1">Ribosomal RNA small subunit methyltransferase J</fullName>
    </submittedName>
</protein>
<proteinExistence type="predicted"/>
<dbReference type="AlphaFoldDB" id="A0A6V7R273"/>
<gene>
    <name evidence="1" type="primary">rsmJ</name>
    <name evidence="1" type="ORF">JEODO184_00150</name>
</gene>
<dbReference type="Gene3D" id="3.40.50.150">
    <property type="entry name" value="Vaccinia Virus protein VP39"/>
    <property type="match status" value="1"/>
</dbReference>
<keyword evidence="2" id="KW-1185">Reference proteome</keyword>
<comment type="caution">
    <text evidence="1">The sequence shown here is derived from an EMBL/GenBank/DDBJ whole genome shotgun (WGS) entry which is preliminary data.</text>
</comment>
<keyword evidence="1" id="KW-0808">Transferase</keyword>
<name>A0A6V7R273_9STAP</name>
<keyword evidence="1" id="KW-0489">Methyltransferase</keyword>